<organism evidence="6 7">
    <name type="scientific">Paenibacillus monticola</name>
    <dbReference type="NCBI Taxonomy" id="2666075"/>
    <lineage>
        <taxon>Bacteria</taxon>
        <taxon>Bacillati</taxon>
        <taxon>Bacillota</taxon>
        <taxon>Bacilli</taxon>
        <taxon>Bacillales</taxon>
        <taxon>Paenibacillaceae</taxon>
        <taxon>Paenibacillus</taxon>
    </lineage>
</organism>
<dbReference type="Pfam" id="PF00534">
    <property type="entry name" value="Glycos_transf_1"/>
    <property type="match status" value="1"/>
</dbReference>
<keyword evidence="2" id="KW-0328">Glycosyltransferase</keyword>
<evidence type="ECO:0000313" key="6">
    <source>
        <dbReference type="EMBL" id="MRN54403.1"/>
    </source>
</evidence>
<comment type="similarity">
    <text evidence="1">Belongs to the glycosyltransferase 28 family.</text>
</comment>
<feature type="domain" description="Glycosyl transferase family 1" evidence="4">
    <location>
        <begin position="203"/>
        <end position="345"/>
    </location>
</feature>
<dbReference type="Proteomes" id="UP000463051">
    <property type="component" value="Unassembled WGS sequence"/>
</dbReference>
<dbReference type="Gene3D" id="3.40.50.2000">
    <property type="entry name" value="Glycogen Phosphorylase B"/>
    <property type="match status" value="1"/>
</dbReference>
<dbReference type="AlphaFoldDB" id="A0A7X2H6M1"/>
<dbReference type="InterPro" id="IPR050519">
    <property type="entry name" value="Glycosyltransf_28_UgtP"/>
</dbReference>
<dbReference type="GO" id="GO:0016758">
    <property type="term" value="F:hexosyltransferase activity"/>
    <property type="evidence" value="ECO:0007669"/>
    <property type="project" value="InterPro"/>
</dbReference>
<evidence type="ECO:0000256" key="3">
    <source>
        <dbReference type="ARBA" id="ARBA00022679"/>
    </source>
</evidence>
<comment type="caution">
    <text evidence="6">The sequence shown here is derived from an EMBL/GenBank/DDBJ whole genome shotgun (WGS) entry which is preliminary data.</text>
</comment>
<protein>
    <submittedName>
        <fullName evidence="6">Glycosyltransferase</fullName>
    </submittedName>
</protein>
<dbReference type="GO" id="GO:0009247">
    <property type="term" value="P:glycolipid biosynthetic process"/>
    <property type="evidence" value="ECO:0007669"/>
    <property type="project" value="InterPro"/>
</dbReference>
<proteinExistence type="inferred from homology"/>
<dbReference type="InterPro" id="IPR009695">
    <property type="entry name" value="Diacylglyc_glucosyltr_N"/>
</dbReference>
<dbReference type="PANTHER" id="PTHR43025">
    <property type="entry name" value="MONOGALACTOSYLDIACYLGLYCEROL SYNTHASE"/>
    <property type="match status" value="1"/>
</dbReference>
<gene>
    <name evidence="6" type="ORF">GJB61_15560</name>
</gene>
<dbReference type="PANTHER" id="PTHR43025:SF3">
    <property type="entry name" value="MONOGALACTOSYLDIACYLGLYCEROL SYNTHASE 1, CHLOROPLASTIC"/>
    <property type="match status" value="1"/>
</dbReference>
<dbReference type="EMBL" id="WJXB01000005">
    <property type="protein sequence ID" value="MRN54403.1"/>
    <property type="molecule type" value="Genomic_DNA"/>
</dbReference>
<keyword evidence="3 6" id="KW-0808">Transferase</keyword>
<accession>A0A7X2H6M1</accession>
<dbReference type="RefSeq" id="WP_154119506.1">
    <property type="nucleotide sequence ID" value="NZ_WJXB01000005.1"/>
</dbReference>
<dbReference type="Pfam" id="PF06925">
    <property type="entry name" value="MGDG_synth"/>
    <property type="match status" value="1"/>
</dbReference>
<dbReference type="InterPro" id="IPR001296">
    <property type="entry name" value="Glyco_trans_1"/>
</dbReference>
<dbReference type="GO" id="GO:0016020">
    <property type="term" value="C:membrane"/>
    <property type="evidence" value="ECO:0007669"/>
    <property type="project" value="GOC"/>
</dbReference>
<evidence type="ECO:0000256" key="1">
    <source>
        <dbReference type="ARBA" id="ARBA00006962"/>
    </source>
</evidence>
<dbReference type="SUPFAM" id="SSF53756">
    <property type="entry name" value="UDP-Glycosyltransferase/glycogen phosphorylase"/>
    <property type="match status" value="1"/>
</dbReference>
<evidence type="ECO:0000313" key="7">
    <source>
        <dbReference type="Proteomes" id="UP000463051"/>
    </source>
</evidence>
<sequence length="371" mass="41990">MKPNPVVLIVSAGFGDGHAKVAEAIEQSFIAKGIDQVFIVDLFAEVHPYLNEISRRFYMRAAVYVPKLYGILYRITSRMKPQQPLSQFLHSIGQKKAKALLDELQPDIIIHTFPYLVASRLSEEAGNEVSIFTVLTDYVLHGRWLHPYTMKYFTATESMKQELLAAGVPEERITISGIPIRAAFRKPMDRGKLLIKHGFSESRRYILLAAGAYGVMSNISMLINTVHEYSDFDLIVLCGNNDGLRVSLVNLYLHNPRIHILGYTEEMHELMAVSSGLLTKAGGITLTEAMAMSLPVIVYRPLPGQEEGNAHLLTGLRVIYTAYNKHELIHRLRQLEIQPCREEMQRFMHTLTREESSQTIVSEVLTLHSNR</sequence>
<reference evidence="6 7" key="1">
    <citation type="submission" date="2019-11" db="EMBL/GenBank/DDBJ databases">
        <title>Paenibacillus monticola sp. nov., a novel PGPR strain isolated from mountain sample in China.</title>
        <authorList>
            <person name="Zhao Q."/>
            <person name="Li H.-P."/>
            <person name="Zhang J.-L."/>
        </authorList>
    </citation>
    <scope>NUCLEOTIDE SEQUENCE [LARGE SCALE GENOMIC DNA]</scope>
    <source>
        <strain evidence="6 7">LC-T2</strain>
    </source>
</reference>
<evidence type="ECO:0000256" key="2">
    <source>
        <dbReference type="ARBA" id="ARBA00022676"/>
    </source>
</evidence>
<feature type="domain" description="Diacylglycerol glucosyltransferase N-terminal" evidence="5">
    <location>
        <begin position="18"/>
        <end position="180"/>
    </location>
</feature>
<evidence type="ECO:0000259" key="4">
    <source>
        <dbReference type="Pfam" id="PF00534"/>
    </source>
</evidence>
<evidence type="ECO:0000259" key="5">
    <source>
        <dbReference type="Pfam" id="PF06925"/>
    </source>
</evidence>
<name>A0A7X2H6M1_9BACL</name>
<keyword evidence="7" id="KW-1185">Reference proteome</keyword>